<gene>
    <name evidence="2" type="ORF">MNB_SV-15-985</name>
</gene>
<dbReference type="EMBL" id="FRYL01000019">
    <property type="protein sequence ID" value="SHO80726.1"/>
    <property type="molecule type" value="Genomic_DNA"/>
</dbReference>
<dbReference type="AlphaFoldDB" id="A0A1W1EIS2"/>
<evidence type="ECO:0000256" key="1">
    <source>
        <dbReference type="SAM" id="MobiDB-lite"/>
    </source>
</evidence>
<name>A0A1W1EIS2_9ZZZZ</name>
<organism evidence="2">
    <name type="scientific">hydrothermal vent metagenome</name>
    <dbReference type="NCBI Taxonomy" id="652676"/>
    <lineage>
        <taxon>unclassified sequences</taxon>
        <taxon>metagenomes</taxon>
        <taxon>ecological metagenomes</taxon>
    </lineage>
</organism>
<reference evidence="2" key="1">
    <citation type="submission" date="2016-10" db="EMBL/GenBank/DDBJ databases">
        <authorList>
            <person name="de Groot N.N."/>
        </authorList>
    </citation>
    <scope>NUCLEOTIDE SEQUENCE</scope>
</reference>
<accession>A0A1W1EIS2</accession>
<feature type="region of interest" description="Disordered" evidence="1">
    <location>
        <begin position="1"/>
        <end position="24"/>
    </location>
</feature>
<evidence type="ECO:0000313" key="2">
    <source>
        <dbReference type="EMBL" id="SHO80726.1"/>
    </source>
</evidence>
<feature type="compositionally biased region" description="Polar residues" evidence="1">
    <location>
        <begin position="1"/>
        <end position="19"/>
    </location>
</feature>
<sequence>MKNDGGRTTISLNGSSYEMESNPKYAKESLAKVAEIQKKMNEKMK</sequence>
<proteinExistence type="predicted"/>
<protein>
    <submittedName>
        <fullName evidence="2">Uncharacterized protein</fullName>
    </submittedName>
</protein>